<evidence type="ECO:0000313" key="1">
    <source>
        <dbReference type="EMBL" id="SNS81862.1"/>
    </source>
</evidence>
<reference evidence="2" key="1">
    <citation type="submission" date="2017-06" db="EMBL/GenBank/DDBJ databases">
        <authorList>
            <person name="Varghese N."/>
            <person name="Submissions S."/>
        </authorList>
    </citation>
    <scope>NUCLEOTIDE SEQUENCE [LARGE SCALE GENOMIC DNA]</scope>
    <source>
        <strain evidence="2">NKM1</strain>
    </source>
</reference>
<keyword evidence="2" id="KW-1185">Reference proteome</keyword>
<sequence>MNMTTKIHELQRQITLLSKRARTARYQHTKDKYLAVAAAKRQHLRDLIKLDNSLRKVSKKQPCRAKYGFDEEALF</sequence>
<protein>
    <submittedName>
        <fullName evidence="1">Uncharacterized protein</fullName>
    </submittedName>
</protein>
<organism evidence="1 2">
    <name type="scientific">Pontibacter ummariensis</name>
    <dbReference type="NCBI Taxonomy" id="1610492"/>
    <lineage>
        <taxon>Bacteria</taxon>
        <taxon>Pseudomonadati</taxon>
        <taxon>Bacteroidota</taxon>
        <taxon>Cytophagia</taxon>
        <taxon>Cytophagales</taxon>
        <taxon>Hymenobacteraceae</taxon>
        <taxon>Pontibacter</taxon>
    </lineage>
</organism>
<name>A0A239HKM4_9BACT</name>
<gene>
    <name evidence="1" type="ORF">SAMN06296052_11434</name>
</gene>
<evidence type="ECO:0000313" key="2">
    <source>
        <dbReference type="Proteomes" id="UP000198432"/>
    </source>
</evidence>
<proteinExistence type="predicted"/>
<dbReference type="Proteomes" id="UP000198432">
    <property type="component" value="Unassembled WGS sequence"/>
</dbReference>
<dbReference type="EMBL" id="FZOQ01000014">
    <property type="protein sequence ID" value="SNS81862.1"/>
    <property type="molecule type" value="Genomic_DNA"/>
</dbReference>
<dbReference type="AlphaFoldDB" id="A0A239HKM4"/>
<dbReference type="RefSeq" id="WP_089320077.1">
    <property type="nucleotide sequence ID" value="NZ_FZOQ01000014.1"/>
</dbReference>
<accession>A0A239HKM4</accession>